<accession>A0A1X7U5Z9</accession>
<dbReference type="EnsemblMetazoa" id="Aqu2.1.23083_001">
    <property type="protein sequence ID" value="Aqu2.1.23083_001"/>
    <property type="gene ID" value="Aqu2.1.23083"/>
</dbReference>
<sequence>RIKKRPEKPIDPQILTVDDTTSLCLVLRLFVFKARKANCNSYPPSIIRNLLSGINRELTKSKIDVAILDKSDHHFQELHLTLDSISSELHRAGIGVKKESVKVTTLEDEDKCWKEDTLGTTSPKIL</sequence>
<protein>
    <submittedName>
        <fullName evidence="1">Uncharacterized protein</fullName>
    </submittedName>
</protein>
<dbReference type="InParanoid" id="A0A1X7U5Z9"/>
<name>A0A1X7U5Z9_AMPQE</name>
<reference evidence="1" key="1">
    <citation type="submission" date="2017-05" db="UniProtKB">
        <authorList>
            <consortium name="EnsemblMetazoa"/>
        </authorList>
    </citation>
    <scope>IDENTIFICATION</scope>
</reference>
<dbReference type="AlphaFoldDB" id="A0A1X7U5Z9"/>
<organism evidence="1">
    <name type="scientific">Amphimedon queenslandica</name>
    <name type="common">Sponge</name>
    <dbReference type="NCBI Taxonomy" id="400682"/>
    <lineage>
        <taxon>Eukaryota</taxon>
        <taxon>Metazoa</taxon>
        <taxon>Porifera</taxon>
        <taxon>Demospongiae</taxon>
        <taxon>Heteroscleromorpha</taxon>
        <taxon>Haplosclerida</taxon>
        <taxon>Niphatidae</taxon>
        <taxon>Amphimedon</taxon>
    </lineage>
</organism>
<evidence type="ECO:0000313" key="1">
    <source>
        <dbReference type="EnsemblMetazoa" id="Aqu2.1.23083_001"/>
    </source>
</evidence>
<proteinExistence type="predicted"/>